<feature type="transmembrane region" description="Helical" evidence="8">
    <location>
        <begin position="268"/>
        <end position="288"/>
    </location>
</feature>
<keyword evidence="11" id="KW-1185">Reference proteome</keyword>
<feature type="transmembrane region" description="Helical" evidence="8">
    <location>
        <begin position="194"/>
        <end position="222"/>
    </location>
</feature>
<feature type="transmembrane region" description="Helical" evidence="8">
    <location>
        <begin position="242"/>
        <end position="261"/>
    </location>
</feature>
<sequence>MQAFLSARLMRSNTAMADEPLYLYAGHLVWAHWLHGAPLPNYPAYFSGAPVLYPPVAAVADHFGGLFGARCLSLAFMLTATGTLWTTASRLYGRTAAVIGCVLFLCIGSTQYLGTLATYDAMSLCLLSVAAYCVVRAGDADEGSRWWVAGAVLLALANATKYASALWDPAVIALAGLVYYRAGGVRVKAAICRAAAVAAVAIGLEVLGVAAGGEMYIVGIGLTTTNRPEDGTAASLVLRDSWDWVGVVLVLAAAAVLFTVRRTRRQELGIIAALFAAAAAAPGNQARIHVVTSLQKHVDFGAWFGCIAAGYLVTAVASIARRGLLRIVAAAVAAGAIVAFAAPPGYAQAPGYIQNWPSSVNLIPALRPLTHRGTERYLVENYEVPAYYLRTDISVSQWQETWYFLYHDPATGQNLSLVPAFEAAIEAHYFTLIVLNYRATTAIDQQIVGFLQACANECGYKLIEQIPFANTTGHYDIWQLQGAQS</sequence>
<dbReference type="AlphaFoldDB" id="A0A941E9T6"/>
<comment type="subcellular location">
    <subcellularLocation>
        <location evidence="1">Cell membrane</location>
        <topology evidence="1">Multi-pass membrane protein</topology>
    </subcellularLocation>
</comment>
<evidence type="ECO:0000313" key="10">
    <source>
        <dbReference type="EMBL" id="MBR7826240.1"/>
    </source>
</evidence>
<evidence type="ECO:0000256" key="5">
    <source>
        <dbReference type="ARBA" id="ARBA00022692"/>
    </source>
</evidence>
<feature type="transmembrane region" description="Helical" evidence="8">
    <location>
        <begin position="327"/>
        <end position="346"/>
    </location>
</feature>
<feature type="transmembrane region" description="Helical" evidence="8">
    <location>
        <begin position="21"/>
        <end position="39"/>
    </location>
</feature>
<reference evidence="10" key="1">
    <citation type="submission" date="2021-04" db="EMBL/GenBank/DDBJ databases">
        <title>Genome based classification of Actinospica acidithermotolerans sp. nov., an actinobacterium isolated from an Indonesian hot spring.</title>
        <authorList>
            <person name="Kusuma A.B."/>
            <person name="Putra K.E."/>
            <person name="Nafisah S."/>
            <person name="Loh J."/>
            <person name="Nouioui I."/>
            <person name="Goodfellow M."/>
        </authorList>
    </citation>
    <scope>NUCLEOTIDE SEQUENCE</scope>
    <source>
        <strain evidence="10">MGRD01-02</strain>
    </source>
</reference>
<dbReference type="GO" id="GO:0009103">
    <property type="term" value="P:lipopolysaccharide biosynthetic process"/>
    <property type="evidence" value="ECO:0007669"/>
    <property type="project" value="UniProtKB-ARBA"/>
</dbReference>
<evidence type="ECO:0000256" key="2">
    <source>
        <dbReference type="ARBA" id="ARBA00022475"/>
    </source>
</evidence>
<keyword evidence="3 10" id="KW-0328">Glycosyltransferase</keyword>
<dbReference type="GO" id="GO:0005886">
    <property type="term" value="C:plasma membrane"/>
    <property type="evidence" value="ECO:0007669"/>
    <property type="project" value="UniProtKB-SubCell"/>
</dbReference>
<dbReference type="Proteomes" id="UP000676325">
    <property type="component" value="Unassembled WGS sequence"/>
</dbReference>
<comment type="caution">
    <text evidence="10">The sequence shown here is derived from an EMBL/GenBank/DDBJ whole genome shotgun (WGS) entry which is preliminary data.</text>
</comment>
<evidence type="ECO:0000259" key="9">
    <source>
        <dbReference type="Pfam" id="PF13231"/>
    </source>
</evidence>
<evidence type="ECO:0000256" key="4">
    <source>
        <dbReference type="ARBA" id="ARBA00022679"/>
    </source>
</evidence>
<evidence type="ECO:0000256" key="1">
    <source>
        <dbReference type="ARBA" id="ARBA00004651"/>
    </source>
</evidence>
<evidence type="ECO:0000256" key="7">
    <source>
        <dbReference type="ARBA" id="ARBA00023136"/>
    </source>
</evidence>
<dbReference type="InterPro" id="IPR050297">
    <property type="entry name" value="LipidA_mod_glycosyltrf_83"/>
</dbReference>
<organism evidence="10 11">
    <name type="scientific">Actinospica acidithermotolerans</name>
    <dbReference type="NCBI Taxonomy" id="2828514"/>
    <lineage>
        <taxon>Bacteria</taxon>
        <taxon>Bacillati</taxon>
        <taxon>Actinomycetota</taxon>
        <taxon>Actinomycetes</taxon>
        <taxon>Catenulisporales</taxon>
        <taxon>Actinospicaceae</taxon>
        <taxon>Actinospica</taxon>
    </lineage>
</organism>
<protein>
    <submittedName>
        <fullName evidence="10">Glycosyltransferase family 39 protein</fullName>
        <ecNumber evidence="10">2.4.-.-</ecNumber>
    </submittedName>
</protein>
<accession>A0A941E9T6</accession>
<keyword evidence="2" id="KW-1003">Cell membrane</keyword>
<keyword evidence="4 10" id="KW-0808">Transferase</keyword>
<dbReference type="PANTHER" id="PTHR33908:SF11">
    <property type="entry name" value="MEMBRANE PROTEIN"/>
    <property type="match status" value="1"/>
</dbReference>
<evidence type="ECO:0000256" key="3">
    <source>
        <dbReference type="ARBA" id="ARBA00022676"/>
    </source>
</evidence>
<dbReference type="EMBL" id="JAGSOH010000014">
    <property type="protein sequence ID" value="MBR7826240.1"/>
    <property type="molecule type" value="Genomic_DNA"/>
</dbReference>
<keyword evidence="6 8" id="KW-1133">Transmembrane helix</keyword>
<dbReference type="EC" id="2.4.-.-" evidence="10"/>
<feature type="transmembrane region" description="Helical" evidence="8">
    <location>
        <begin position="59"/>
        <end position="79"/>
    </location>
</feature>
<dbReference type="RefSeq" id="WP_212517388.1">
    <property type="nucleotide sequence ID" value="NZ_JAGSOH010000014.1"/>
</dbReference>
<evidence type="ECO:0000256" key="8">
    <source>
        <dbReference type="SAM" id="Phobius"/>
    </source>
</evidence>
<dbReference type="PANTHER" id="PTHR33908">
    <property type="entry name" value="MANNOSYLTRANSFERASE YKCB-RELATED"/>
    <property type="match status" value="1"/>
</dbReference>
<feature type="transmembrane region" description="Helical" evidence="8">
    <location>
        <begin position="300"/>
        <end position="320"/>
    </location>
</feature>
<feature type="transmembrane region" description="Helical" evidence="8">
    <location>
        <begin position="91"/>
        <end position="110"/>
    </location>
</feature>
<name>A0A941E9T6_9ACTN</name>
<proteinExistence type="predicted"/>
<evidence type="ECO:0000313" key="11">
    <source>
        <dbReference type="Proteomes" id="UP000676325"/>
    </source>
</evidence>
<feature type="domain" description="Glycosyltransferase RgtA/B/C/D-like" evidence="9">
    <location>
        <begin position="66"/>
        <end position="194"/>
    </location>
</feature>
<dbReference type="Pfam" id="PF13231">
    <property type="entry name" value="PMT_2"/>
    <property type="match status" value="1"/>
</dbReference>
<keyword evidence="5 8" id="KW-0812">Transmembrane</keyword>
<keyword evidence="7 8" id="KW-0472">Membrane</keyword>
<gene>
    <name evidence="10" type="ORF">KDK95_08005</name>
</gene>
<evidence type="ECO:0000256" key="6">
    <source>
        <dbReference type="ARBA" id="ARBA00022989"/>
    </source>
</evidence>
<feature type="transmembrane region" description="Helical" evidence="8">
    <location>
        <begin position="166"/>
        <end position="182"/>
    </location>
</feature>
<dbReference type="GO" id="GO:0016763">
    <property type="term" value="F:pentosyltransferase activity"/>
    <property type="evidence" value="ECO:0007669"/>
    <property type="project" value="TreeGrafter"/>
</dbReference>
<dbReference type="InterPro" id="IPR038731">
    <property type="entry name" value="RgtA/B/C-like"/>
</dbReference>